<evidence type="ECO:0000256" key="1">
    <source>
        <dbReference type="SAM" id="Phobius"/>
    </source>
</evidence>
<evidence type="ECO:0000313" key="2">
    <source>
        <dbReference type="EMBL" id="CAE0439898.1"/>
    </source>
</evidence>
<protein>
    <submittedName>
        <fullName evidence="2">Uncharacterized protein</fullName>
    </submittedName>
</protein>
<keyword evidence="1" id="KW-1133">Transmembrane helix</keyword>
<keyword evidence="1" id="KW-0472">Membrane</keyword>
<proteinExistence type="predicted"/>
<feature type="transmembrane region" description="Helical" evidence="1">
    <location>
        <begin position="126"/>
        <end position="151"/>
    </location>
</feature>
<accession>A0A7S3LRM2</accession>
<dbReference type="AlphaFoldDB" id="A0A7S3LRM2"/>
<organism evidence="2">
    <name type="scientific">Aplanochytrium stocchinoi</name>
    <dbReference type="NCBI Taxonomy" id="215587"/>
    <lineage>
        <taxon>Eukaryota</taxon>
        <taxon>Sar</taxon>
        <taxon>Stramenopiles</taxon>
        <taxon>Bigyra</taxon>
        <taxon>Labyrinthulomycetes</taxon>
        <taxon>Thraustochytrida</taxon>
        <taxon>Thraustochytriidae</taxon>
        <taxon>Aplanochytrium</taxon>
    </lineage>
</organism>
<feature type="transmembrane region" description="Helical" evidence="1">
    <location>
        <begin position="171"/>
        <end position="188"/>
    </location>
</feature>
<feature type="transmembrane region" description="Helical" evidence="1">
    <location>
        <begin position="200"/>
        <end position="220"/>
    </location>
</feature>
<name>A0A7S3LRM2_9STRA</name>
<sequence>MSTFDLLEKGDSQKSLQSRISFSVKDERRVSPVTLLGMLICFFLNDPRGMVTIEFTSTFYALVTFVQRYNDQCNVHNWEEFVDYNETRIDFIKDTYGNDIEKWTPEAFVNIFGDSCEEFRYIKFSLLWSFFSFGFVQILVQTAFFCLEYIAQRKFYNRGAYYEVAFSSTQLVDILVDILVICLISNEAKVLGSNISKDPVTMANLILTIVSVMLSIKALWNQCKSNELITSRKSIVATVGENHLKKYEQFLQKVEGLIDKYPRLRRANIHRELTRLTWEEKTVIQAIQSRSFSTYRTIMDTANEVKYANETKFNDIEKLYFENMFRDSDDDDTVNILTDVDYKLTCEATYKRIREELQDYNDIFIGFPEFKKHI</sequence>
<dbReference type="EMBL" id="HBIN01013324">
    <property type="protein sequence ID" value="CAE0439898.1"/>
    <property type="molecule type" value="Transcribed_RNA"/>
</dbReference>
<keyword evidence="1" id="KW-0812">Transmembrane</keyword>
<gene>
    <name evidence="2" type="ORF">ASTO00021_LOCUS10059</name>
</gene>
<reference evidence="2" key="1">
    <citation type="submission" date="2021-01" db="EMBL/GenBank/DDBJ databases">
        <authorList>
            <person name="Corre E."/>
            <person name="Pelletier E."/>
            <person name="Niang G."/>
            <person name="Scheremetjew M."/>
            <person name="Finn R."/>
            <person name="Kale V."/>
            <person name="Holt S."/>
            <person name="Cochrane G."/>
            <person name="Meng A."/>
            <person name="Brown T."/>
            <person name="Cohen L."/>
        </authorList>
    </citation>
    <scope>NUCLEOTIDE SEQUENCE</scope>
    <source>
        <strain evidence="2">GSBS06</strain>
    </source>
</reference>